<dbReference type="AlphaFoldDB" id="A0A3M7R742"/>
<gene>
    <name evidence="1" type="ORF">BpHYR1_020376</name>
</gene>
<evidence type="ECO:0000313" key="2">
    <source>
        <dbReference type="Proteomes" id="UP000276133"/>
    </source>
</evidence>
<accession>A0A3M7R742</accession>
<proteinExistence type="predicted"/>
<comment type="caution">
    <text evidence="1">The sequence shown here is derived from an EMBL/GenBank/DDBJ whole genome shotgun (WGS) entry which is preliminary data.</text>
</comment>
<dbReference type="Proteomes" id="UP000276133">
    <property type="component" value="Unassembled WGS sequence"/>
</dbReference>
<keyword evidence="2" id="KW-1185">Reference proteome</keyword>
<dbReference type="EMBL" id="REGN01004060">
    <property type="protein sequence ID" value="RNA19387.1"/>
    <property type="molecule type" value="Genomic_DNA"/>
</dbReference>
<name>A0A3M7R742_BRAPC</name>
<evidence type="ECO:0000313" key="1">
    <source>
        <dbReference type="EMBL" id="RNA19387.1"/>
    </source>
</evidence>
<reference evidence="1 2" key="1">
    <citation type="journal article" date="2018" name="Sci. Rep.">
        <title>Genomic signatures of local adaptation to the degree of environmental predictability in rotifers.</title>
        <authorList>
            <person name="Franch-Gras L."/>
            <person name="Hahn C."/>
            <person name="Garcia-Roger E.M."/>
            <person name="Carmona M.J."/>
            <person name="Serra M."/>
            <person name="Gomez A."/>
        </authorList>
    </citation>
    <scope>NUCLEOTIDE SEQUENCE [LARGE SCALE GENOMIC DNA]</scope>
    <source>
        <strain evidence="1">HYR1</strain>
    </source>
</reference>
<sequence length="73" mass="8793">MNLKLILINPEIYTTKNKKFYIRFFAESFLKLRNDKHMRKIFLIINPSSKNLIIKFNSKGIQVHLLDLLMRLN</sequence>
<protein>
    <submittedName>
        <fullName evidence="1">Uncharacterized protein</fullName>
    </submittedName>
</protein>
<organism evidence="1 2">
    <name type="scientific">Brachionus plicatilis</name>
    <name type="common">Marine rotifer</name>
    <name type="synonym">Brachionus muelleri</name>
    <dbReference type="NCBI Taxonomy" id="10195"/>
    <lineage>
        <taxon>Eukaryota</taxon>
        <taxon>Metazoa</taxon>
        <taxon>Spiralia</taxon>
        <taxon>Gnathifera</taxon>
        <taxon>Rotifera</taxon>
        <taxon>Eurotatoria</taxon>
        <taxon>Monogononta</taxon>
        <taxon>Pseudotrocha</taxon>
        <taxon>Ploima</taxon>
        <taxon>Brachionidae</taxon>
        <taxon>Brachionus</taxon>
    </lineage>
</organism>